<keyword evidence="1 2" id="KW-0443">Lipid metabolism</keyword>
<dbReference type="EMBL" id="BJYS01000059">
    <property type="protein sequence ID" value="GEO07361.1"/>
    <property type="molecule type" value="Genomic_DNA"/>
</dbReference>
<dbReference type="InterPro" id="IPR016035">
    <property type="entry name" value="Acyl_Trfase/lysoPLipase"/>
</dbReference>
<evidence type="ECO:0000256" key="2">
    <source>
        <dbReference type="PROSITE-ProRule" id="PRU01161"/>
    </source>
</evidence>
<evidence type="ECO:0000259" key="3">
    <source>
        <dbReference type="PROSITE" id="PS51635"/>
    </source>
</evidence>
<dbReference type="GO" id="GO:0016787">
    <property type="term" value="F:hydrolase activity"/>
    <property type="evidence" value="ECO:0007669"/>
    <property type="project" value="UniProtKB-UniRule"/>
</dbReference>
<keyword evidence="2" id="KW-0378">Hydrolase</keyword>
<organism evidence="4 5">
    <name type="scientific">Adhaeribacter aerolatus</name>
    <dbReference type="NCBI Taxonomy" id="670289"/>
    <lineage>
        <taxon>Bacteria</taxon>
        <taxon>Pseudomonadati</taxon>
        <taxon>Bacteroidota</taxon>
        <taxon>Cytophagia</taxon>
        <taxon>Cytophagales</taxon>
        <taxon>Hymenobacteraceae</taxon>
        <taxon>Adhaeribacter</taxon>
    </lineage>
</organism>
<gene>
    <name evidence="4" type="ORF">AAE02nite_50250</name>
</gene>
<feature type="active site" description="Proton acceptor" evidence="2">
    <location>
        <position position="180"/>
    </location>
</feature>
<dbReference type="SUPFAM" id="SSF52151">
    <property type="entry name" value="FabD/lysophospholipase-like"/>
    <property type="match status" value="1"/>
</dbReference>
<dbReference type="Proteomes" id="UP000321532">
    <property type="component" value="Unassembled WGS sequence"/>
</dbReference>
<sequence>MENLTKPLPFRVPAGYQGPKRSLVLAGGGMRLSYQAGVLKALEEHGLQFTHADGTSGGIFTLAMLLSGLTTDEICHNWRTLNSKHFVSYLPFRKYLNPLRLAAFGDADGIRLKVLPHLGVDLASINAEKALAGTFNVCNYSEKRNEAIPNESLTLPHLLAGVSLPMFMPAQKINAHWYIDAVWIKDANLLEAVKRGAEEIWVVWAIGNIHEYKGGTFNQYVHMIEMSANGALYAELDYITELNQRITRGDSPYGQKAAIRVHLIKPAYPLPLDPDLYFNRVNATTLIDMGYADAKEYLLNLPPDPIAEPNLSTKMKSQGIAFSCRAKLSGKLFNQLAVLHVSLTIHDIQDFVRTEQPYQLNASLSFPEGLRIYYGFKGELTVQPNPAGGDKIVQFQFRAEMEGKSYVITGSTVFNSRFLSGAGKKAEIKLYAGTSPAGQPLQSSIFQISVADWVYLRKSLSVYNADGWFERRRVKKTLKSYFFSDN</sequence>
<proteinExistence type="predicted"/>
<reference evidence="4 5" key="1">
    <citation type="submission" date="2019-07" db="EMBL/GenBank/DDBJ databases">
        <title>Whole genome shotgun sequence of Adhaeribacter aerolatus NBRC 106133.</title>
        <authorList>
            <person name="Hosoyama A."/>
            <person name="Uohara A."/>
            <person name="Ohji S."/>
            <person name="Ichikawa N."/>
        </authorList>
    </citation>
    <scope>NUCLEOTIDE SEQUENCE [LARGE SCALE GENOMIC DNA]</scope>
    <source>
        <strain evidence="4 5">NBRC 106133</strain>
    </source>
</reference>
<keyword evidence="5" id="KW-1185">Reference proteome</keyword>
<accession>A0A512B5Y7</accession>
<dbReference type="PROSITE" id="PS51635">
    <property type="entry name" value="PNPLA"/>
    <property type="match status" value="1"/>
</dbReference>
<dbReference type="Gene3D" id="3.40.1090.10">
    <property type="entry name" value="Cytosolic phospholipase A2 catalytic domain"/>
    <property type="match status" value="1"/>
</dbReference>
<evidence type="ECO:0000313" key="5">
    <source>
        <dbReference type="Proteomes" id="UP000321532"/>
    </source>
</evidence>
<dbReference type="RefSeq" id="WP_146905387.1">
    <property type="nucleotide sequence ID" value="NZ_BJYS01000059.1"/>
</dbReference>
<dbReference type="GO" id="GO:0016042">
    <property type="term" value="P:lipid catabolic process"/>
    <property type="evidence" value="ECO:0007669"/>
    <property type="project" value="UniProtKB-UniRule"/>
</dbReference>
<evidence type="ECO:0000313" key="4">
    <source>
        <dbReference type="EMBL" id="GEO07361.1"/>
    </source>
</evidence>
<dbReference type="OrthoDB" id="2339873at2"/>
<feature type="domain" description="PNPLA" evidence="3">
    <location>
        <begin position="23"/>
        <end position="194"/>
    </location>
</feature>
<evidence type="ECO:0000256" key="1">
    <source>
        <dbReference type="ARBA" id="ARBA00023098"/>
    </source>
</evidence>
<feature type="short sequence motif" description="GXSXG" evidence="2">
    <location>
        <begin position="54"/>
        <end position="58"/>
    </location>
</feature>
<dbReference type="InterPro" id="IPR002641">
    <property type="entry name" value="PNPLA_dom"/>
</dbReference>
<feature type="active site" description="Nucleophile" evidence="2">
    <location>
        <position position="56"/>
    </location>
</feature>
<dbReference type="AlphaFoldDB" id="A0A512B5Y7"/>
<dbReference type="Pfam" id="PF01734">
    <property type="entry name" value="Patatin"/>
    <property type="match status" value="1"/>
</dbReference>
<protein>
    <recommendedName>
        <fullName evidence="3">PNPLA domain-containing protein</fullName>
    </recommendedName>
</protein>
<comment type="caution">
    <text evidence="4">The sequence shown here is derived from an EMBL/GenBank/DDBJ whole genome shotgun (WGS) entry which is preliminary data.</text>
</comment>
<name>A0A512B5Y7_9BACT</name>
<keyword evidence="2" id="KW-0442">Lipid degradation</keyword>
<comment type="caution">
    <text evidence="2">Lacks conserved residue(s) required for the propagation of feature annotation.</text>
</comment>